<protein>
    <submittedName>
        <fullName evidence="1">Uncharacterized protein</fullName>
    </submittedName>
</protein>
<accession>A0A252A970</accession>
<comment type="caution">
    <text evidence="1">The sequence shown here is derived from an EMBL/GenBank/DDBJ whole genome shotgun (WGS) entry which is preliminary data.</text>
</comment>
<gene>
    <name evidence="1" type="ORF">HC62_08070</name>
</gene>
<organism evidence="1 2">
    <name type="scientific">Acetobacter tropicalis</name>
    <dbReference type="NCBI Taxonomy" id="104102"/>
    <lineage>
        <taxon>Bacteria</taxon>
        <taxon>Pseudomonadati</taxon>
        <taxon>Pseudomonadota</taxon>
        <taxon>Alphaproteobacteria</taxon>
        <taxon>Acetobacterales</taxon>
        <taxon>Acetobacteraceae</taxon>
        <taxon>Acetobacter</taxon>
    </lineage>
</organism>
<dbReference type="EMBL" id="JOMM01000026">
    <property type="protein sequence ID" value="OUI86104.1"/>
    <property type="molecule type" value="Genomic_DNA"/>
</dbReference>
<evidence type="ECO:0000313" key="1">
    <source>
        <dbReference type="EMBL" id="OUI86104.1"/>
    </source>
</evidence>
<evidence type="ECO:0000313" key="2">
    <source>
        <dbReference type="Proteomes" id="UP000194565"/>
    </source>
</evidence>
<proteinExistence type="predicted"/>
<reference evidence="1 2" key="1">
    <citation type="submission" date="2014-06" db="EMBL/GenBank/DDBJ databases">
        <authorList>
            <person name="Ju J."/>
            <person name="Zhang J."/>
        </authorList>
    </citation>
    <scope>NUCLEOTIDE SEQUENCE [LARGE SCALE GENOMIC DNA]</scope>
    <source>
        <strain evidence="1">DmW_042</strain>
    </source>
</reference>
<dbReference type="Proteomes" id="UP000194565">
    <property type="component" value="Unassembled WGS sequence"/>
</dbReference>
<name>A0A252A970_9PROT</name>
<sequence>MIAPSPDRRLEAGRLGGWEAGRLGGWEAGRLFKRSSPKQRKGFLGLERAFEEHQAKEKPGATN</sequence>
<dbReference type="AlphaFoldDB" id="A0A252A970"/>